<organism evidence="3">
    <name type="scientific">uncultured Caudovirales phage</name>
    <dbReference type="NCBI Taxonomy" id="2100421"/>
    <lineage>
        <taxon>Viruses</taxon>
        <taxon>Duplodnaviria</taxon>
        <taxon>Heunggongvirae</taxon>
        <taxon>Uroviricota</taxon>
        <taxon>Caudoviricetes</taxon>
        <taxon>Peduoviridae</taxon>
        <taxon>Maltschvirus</taxon>
        <taxon>Maltschvirus maltsch</taxon>
    </lineage>
</organism>
<proteinExistence type="predicted"/>
<dbReference type="EMBL" id="LR797247">
    <property type="protein sequence ID" value="CAB4196072.1"/>
    <property type="molecule type" value="Genomic_DNA"/>
</dbReference>
<dbReference type="EMBL" id="LR797504">
    <property type="protein sequence ID" value="CAB4221658.1"/>
    <property type="molecule type" value="Genomic_DNA"/>
</dbReference>
<evidence type="ECO:0000313" key="1">
    <source>
        <dbReference type="EMBL" id="CAB4196072.1"/>
    </source>
</evidence>
<name>A0A6J5T1V7_9CAUD</name>
<protein>
    <submittedName>
        <fullName evidence="3">Uncharacterized protein</fullName>
    </submittedName>
</protein>
<accession>A0A6J5T1V7</accession>
<dbReference type="EMBL" id="LR797360">
    <property type="protein sequence ID" value="CAB4205603.1"/>
    <property type="molecule type" value="Genomic_DNA"/>
</dbReference>
<evidence type="ECO:0000313" key="2">
    <source>
        <dbReference type="EMBL" id="CAB4205603.1"/>
    </source>
</evidence>
<evidence type="ECO:0000313" key="3">
    <source>
        <dbReference type="EMBL" id="CAB4221658.1"/>
    </source>
</evidence>
<sequence>MKQSLYQVGLAVLSIALIISYGTRNIGHECPKEPYKQNQMVGGCVMQKSGDNWIRTCG</sequence>
<reference evidence="3" key="1">
    <citation type="submission" date="2020-05" db="EMBL/GenBank/DDBJ databases">
        <authorList>
            <person name="Chiriac C."/>
            <person name="Salcher M."/>
            <person name="Ghai R."/>
            <person name="Kavagutti S V."/>
        </authorList>
    </citation>
    <scope>NUCLEOTIDE SEQUENCE</scope>
</reference>
<gene>
    <name evidence="1" type="ORF">UFOVP1286_62</name>
    <name evidence="2" type="ORF">UFOVP1407_92</name>
    <name evidence="3" type="ORF">UFOVP1640_59</name>
</gene>